<evidence type="ECO:0000313" key="1">
    <source>
        <dbReference type="EMBL" id="CAJ2640260.1"/>
    </source>
</evidence>
<name>A0ACB0J7W8_TRIPR</name>
<sequence>MQIVPKKCVVILRTQSVCTNPYVNVLDRSSSKNYSYNIASDNEVMIMKNILATFEAASDKYHGLPSMVGRSRKQFDSSRIEFGRKYILGVAGVYHKQAEKF</sequence>
<accession>A0ACB0J7W8</accession>
<reference evidence="1" key="1">
    <citation type="submission" date="2023-10" db="EMBL/GenBank/DDBJ databases">
        <authorList>
            <person name="Rodriguez Cubillos JULIANA M."/>
            <person name="De Vega J."/>
        </authorList>
    </citation>
    <scope>NUCLEOTIDE SEQUENCE</scope>
</reference>
<evidence type="ECO:0000313" key="2">
    <source>
        <dbReference type="Proteomes" id="UP001177021"/>
    </source>
</evidence>
<comment type="caution">
    <text evidence="1">The sequence shown here is derived from an EMBL/GenBank/DDBJ whole genome shotgun (WGS) entry which is preliminary data.</text>
</comment>
<proteinExistence type="predicted"/>
<dbReference type="EMBL" id="CASHSV030000024">
    <property type="protein sequence ID" value="CAJ2640260.1"/>
    <property type="molecule type" value="Genomic_DNA"/>
</dbReference>
<protein>
    <submittedName>
        <fullName evidence="1">Uncharacterized protein</fullName>
    </submittedName>
</protein>
<organism evidence="1 2">
    <name type="scientific">Trifolium pratense</name>
    <name type="common">Red clover</name>
    <dbReference type="NCBI Taxonomy" id="57577"/>
    <lineage>
        <taxon>Eukaryota</taxon>
        <taxon>Viridiplantae</taxon>
        <taxon>Streptophyta</taxon>
        <taxon>Embryophyta</taxon>
        <taxon>Tracheophyta</taxon>
        <taxon>Spermatophyta</taxon>
        <taxon>Magnoliopsida</taxon>
        <taxon>eudicotyledons</taxon>
        <taxon>Gunneridae</taxon>
        <taxon>Pentapetalae</taxon>
        <taxon>rosids</taxon>
        <taxon>fabids</taxon>
        <taxon>Fabales</taxon>
        <taxon>Fabaceae</taxon>
        <taxon>Papilionoideae</taxon>
        <taxon>50 kb inversion clade</taxon>
        <taxon>NPAAA clade</taxon>
        <taxon>Hologalegina</taxon>
        <taxon>IRL clade</taxon>
        <taxon>Trifolieae</taxon>
        <taxon>Trifolium</taxon>
    </lineage>
</organism>
<keyword evidence="2" id="KW-1185">Reference proteome</keyword>
<gene>
    <name evidence="1" type="ORF">MILVUS5_LOCUS10144</name>
</gene>
<dbReference type="Proteomes" id="UP001177021">
    <property type="component" value="Unassembled WGS sequence"/>
</dbReference>